<sequence length="70" mass="7815">MDLILKTILHNFMHTDIIVEIISHELGSSPRCLRLNVITTPEPRGNLQGFIAPNIKLSNCLGIAKNLRIP</sequence>
<reference evidence="1 2" key="1">
    <citation type="journal article" date="2018" name="Sci. Rep.">
        <title>Genomic signatures of local adaptation to the degree of environmental predictability in rotifers.</title>
        <authorList>
            <person name="Franch-Gras L."/>
            <person name="Hahn C."/>
            <person name="Garcia-Roger E.M."/>
            <person name="Carmona M.J."/>
            <person name="Serra M."/>
            <person name="Gomez A."/>
        </authorList>
    </citation>
    <scope>NUCLEOTIDE SEQUENCE [LARGE SCALE GENOMIC DNA]</scope>
    <source>
        <strain evidence="1">HYR1</strain>
    </source>
</reference>
<comment type="caution">
    <text evidence="1">The sequence shown here is derived from an EMBL/GenBank/DDBJ whole genome shotgun (WGS) entry which is preliminary data.</text>
</comment>
<keyword evidence="2" id="KW-1185">Reference proteome</keyword>
<evidence type="ECO:0000313" key="2">
    <source>
        <dbReference type="Proteomes" id="UP000276133"/>
    </source>
</evidence>
<name>A0A3M7PKQ4_BRAPC</name>
<organism evidence="1 2">
    <name type="scientific">Brachionus plicatilis</name>
    <name type="common">Marine rotifer</name>
    <name type="synonym">Brachionus muelleri</name>
    <dbReference type="NCBI Taxonomy" id="10195"/>
    <lineage>
        <taxon>Eukaryota</taxon>
        <taxon>Metazoa</taxon>
        <taxon>Spiralia</taxon>
        <taxon>Gnathifera</taxon>
        <taxon>Rotifera</taxon>
        <taxon>Eurotatoria</taxon>
        <taxon>Monogononta</taxon>
        <taxon>Pseudotrocha</taxon>
        <taxon>Ploima</taxon>
        <taxon>Brachionidae</taxon>
        <taxon>Brachionus</taxon>
    </lineage>
</organism>
<proteinExistence type="predicted"/>
<gene>
    <name evidence="1" type="ORF">BpHYR1_018845</name>
</gene>
<dbReference type="EMBL" id="REGN01010102">
    <property type="protein sequence ID" value="RMZ99706.1"/>
    <property type="molecule type" value="Genomic_DNA"/>
</dbReference>
<protein>
    <submittedName>
        <fullName evidence="1">Uncharacterized protein</fullName>
    </submittedName>
</protein>
<accession>A0A3M7PKQ4</accession>
<dbReference type="AlphaFoldDB" id="A0A3M7PKQ4"/>
<dbReference type="Proteomes" id="UP000276133">
    <property type="component" value="Unassembled WGS sequence"/>
</dbReference>
<evidence type="ECO:0000313" key="1">
    <source>
        <dbReference type="EMBL" id="RMZ99706.1"/>
    </source>
</evidence>